<dbReference type="Proteomes" id="UP000006764">
    <property type="component" value="Chromosome"/>
</dbReference>
<reference evidence="3 4" key="1">
    <citation type="journal article" date="2012" name="J. Bacteriol.">
        <title>Genome sequence of an alkane-degrading bacterium, Alcanivorax pacificus type strain W11-5, isolated from deep sea sediment.</title>
        <authorList>
            <person name="Lai Q."/>
            <person name="Shao Z."/>
        </authorList>
    </citation>
    <scope>NUCLEOTIDE SEQUENCE [LARGE SCALE GENOMIC DNA]</scope>
    <source>
        <strain evidence="3 4">W11-5</strain>
    </source>
</reference>
<dbReference type="RefSeq" id="WP_035206069.1">
    <property type="nucleotide sequence ID" value="NZ_CP004387.1"/>
</dbReference>
<feature type="domain" description="SbsA Ig-like" evidence="2">
    <location>
        <begin position="468"/>
        <end position="570"/>
    </location>
</feature>
<keyword evidence="1" id="KW-0732">Signal</keyword>
<evidence type="ECO:0000313" key="3">
    <source>
        <dbReference type="EMBL" id="AJD48980.1"/>
    </source>
</evidence>
<dbReference type="AlphaFoldDB" id="A0A0B4XQD9"/>
<dbReference type="Pfam" id="PF13205">
    <property type="entry name" value="Big_5"/>
    <property type="match status" value="4"/>
</dbReference>
<dbReference type="InterPro" id="IPR032812">
    <property type="entry name" value="SbsA_Ig"/>
</dbReference>
<dbReference type="KEGG" id="apac:S7S_12840"/>
<proteinExistence type="predicted"/>
<feature type="domain" description="SbsA Ig-like" evidence="2">
    <location>
        <begin position="151"/>
        <end position="245"/>
    </location>
</feature>
<dbReference type="EMBL" id="CP004387">
    <property type="protein sequence ID" value="AJD48980.1"/>
    <property type="molecule type" value="Genomic_DNA"/>
</dbReference>
<feature type="domain" description="SbsA Ig-like" evidence="2">
    <location>
        <begin position="38"/>
        <end position="136"/>
    </location>
</feature>
<protein>
    <recommendedName>
        <fullName evidence="2">SbsA Ig-like domain-containing protein</fullName>
    </recommendedName>
</protein>
<dbReference type="PROSITE" id="PS51257">
    <property type="entry name" value="PROKAR_LIPOPROTEIN"/>
    <property type="match status" value="1"/>
</dbReference>
<feature type="domain" description="SbsA Ig-like" evidence="2">
    <location>
        <begin position="676"/>
        <end position="753"/>
    </location>
</feature>
<gene>
    <name evidence="3" type="ORF">S7S_12840</name>
</gene>
<dbReference type="Gene3D" id="2.60.40.3710">
    <property type="match status" value="1"/>
</dbReference>
<dbReference type="HOGENOM" id="CLU_278074_0_0_6"/>
<keyword evidence="4" id="KW-1185">Reference proteome</keyword>
<organism evidence="3 4">
    <name type="scientific">Isoalcanivorax pacificus W11-5</name>
    <dbReference type="NCBI Taxonomy" id="391936"/>
    <lineage>
        <taxon>Bacteria</taxon>
        <taxon>Pseudomonadati</taxon>
        <taxon>Pseudomonadota</taxon>
        <taxon>Gammaproteobacteria</taxon>
        <taxon>Oceanospirillales</taxon>
        <taxon>Alcanivoracaceae</taxon>
        <taxon>Isoalcanivorax</taxon>
    </lineage>
</organism>
<dbReference type="STRING" id="391936.S7S_12840"/>
<sequence>MKRIMLAACIVSLAACGGDKDDVATDQQQEWEAAKASLVYSFPDNGQQQVPVSSPVVLRFSSPVVVTNAALMDLVELRDGEGSLVEWDRVEEADSGQSLLLYPENNLSPLTNYQLSIARIDLEKGDAESRNLSFSTRAAYEGPKSQVAEEEFRILRTIPNGEDFEVLEFTTFRVQFSQPLERSTVIYGDGADATVQLTGPEGAVDAHVLVSGPYLTVDPKEDLQANTSYKLTFTTGLQSIYGDSMPGGGFGNPGGTIAFEQDITPKATGPRGSMVQNIADTAGQKSPLTGKQINEVPMASVLLGRDTATQASGVVTAELAFVPDFPDATPLRVKRGSLIEGASIEVLIGGEVPAGFESGKVRMDFLSDATGYLLPNPYSDADDAPRQVRLWMDVAVSTETPKANGAITQDMLHIELVGTSLVEDGLMVINAVGVVEPDVLGSERATGLLSFYMEEAADQDNPPVAVPDVSPPVLQSGVPSSVVDYIKRTDPIILNFNEFIDPKTLQGKVTLSKQTATDTEEVDIEYYIDGSALVIKPAEPFEHPTETAGELTYHLSVAPGLADLGGNEWTDGLEDSFSLPVLTELTQGYRTGFGPLPGGGFGSIIIPQGNVTSVQEKSPFILGLYPGFPCALDTIDQNLAQNIAGRCAGGIHPQDTVPPNNSVEPLPADDLIPVVQTPANRPIVVVFSKPMDEGSIVYGRTFQVFEITEDDQIVSAVPGKLETTQDTLQFTPDEPWKPGVLYRYELHSNGDIVSSAVNCDPDTPSLGICSLDGLPLQTQLLSEVEVRDEPVAAAASFPPIASPYYILVKASTALTGGGPVLSQYFRGSEASRTVLQMLRLSDQVDANANLINDSALGVMGPLGIDGGIGASGLSSTPLWYDFEQNETDHIAWQTDSSTGHLVDERHDGTLLDPDGVLPPPNSAKVLSAFYGLKHISDAEFLPDPSIPMVGNAVKYMGANIGCAYESYHLLEDQEGCEQDHVGVLKFLNGQIQRVCYYGKPATCPEDKFTYLHGVLFAEVTDEKTAQGVKVNIHPGHIVTTSFKVYLKSISNNSFDMSDSGYQLMRMRYADEEADKLIPAYISEGADGPALRATVNLYMDAPYLSYDLTEVKNLISSAQGNSAYHNFHSYPVTMNLAGPVAFLPDGRMLVEQYNQEAVYFNLRGNSPLMHVDLVVPPLGTHIRYISTPIK</sequence>
<evidence type="ECO:0000259" key="2">
    <source>
        <dbReference type="Pfam" id="PF13205"/>
    </source>
</evidence>
<accession>A0A0B4XQD9</accession>
<name>A0A0B4XQD9_9GAMM</name>
<evidence type="ECO:0000256" key="1">
    <source>
        <dbReference type="ARBA" id="ARBA00022729"/>
    </source>
</evidence>
<evidence type="ECO:0000313" key="4">
    <source>
        <dbReference type="Proteomes" id="UP000006764"/>
    </source>
</evidence>